<gene>
    <name evidence="8" type="ORF">RRG08_032674</name>
</gene>
<dbReference type="GO" id="GO:0044666">
    <property type="term" value="C:MLL3/4 complex"/>
    <property type="evidence" value="ECO:0007669"/>
    <property type="project" value="TreeGrafter"/>
</dbReference>
<dbReference type="CDD" id="cd17711">
    <property type="entry name" value="BRCT_PAXIP1_rpt3"/>
    <property type="match status" value="1"/>
</dbReference>
<reference evidence="8" key="1">
    <citation type="journal article" date="2023" name="G3 (Bethesda)">
        <title>A reference genome for the long-term kleptoplast-retaining sea slug Elysia crispata morphotype clarki.</title>
        <authorList>
            <person name="Eastman K.E."/>
            <person name="Pendleton A.L."/>
            <person name="Shaikh M.A."/>
            <person name="Suttiyut T."/>
            <person name="Ogas R."/>
            <person name="Tomko P."/>
            <person name="Gavelis G."/>
            <person name="Widhalm J.R."/>
            <person name="Wisecaver J.H."/>
        </authorList>
    </citation>
    <scope>NUCLEOTIDE SEQUENCE</scope>
    <source>
        <strain evidence="8">ECLA1</strain>
    </source>
</reference>
<keyword evidence="9" id="KW-1185">Reference proteome</keyword>
<dbReference type="InterPro" id="IPR048324">
    <property type="entry name" value="ZSWIM1-3_RNaseH-like"/>
</dbReference>
<dbReference type="InterPro" id="IPR036420">
    <property type="entry name" value="BRCT_dom_sf"/>
</dbReference>
<feature type="domain" description="BRCT" evidence="7">
    <location>
        <begin position="962"/>
        <end position="1026"/>
    </location>
</feature>
<dbReference type="InterPro" id="IPR001357">
    <property type="entry name" value="BRCT_dom"/>
</dbReference>
<evidence type="ECO:0000313" key="8">
    <source>
        <dbReference type="EMBL" id="KAK3727717.1"/>
    </source>
</evidence>
<keyword evidence="3" id="KW-0539">Nucleus</keyword>
<comment type="subcellular location">
    <subcellularLocation>
        <location evidence="1">Nucleus</location>
    </subcellularLocation>
</comment>
<keyword evidence="2" id="KW-0227">DNA damage</keyword>
<evidence type="ECO:0000259" key="7">
    <source>
        <dbReference type="PROSITE" id="PS50172"/>
    </source>
</evidence>
<feature type="domain" description="BRCT" evidence="7">
    <location>
        <begin position="1323"/>
        <end position="1404"/>
    </location>
</feature>
<dbReference type="InterPro" id="IPR051579">
    <property type="entry name" value="DDR_Transcriptional_Reg"/>
</dbReference>
<protein>
    <recommendedName>
        <fullName evidence="4">PAX-interacting protein 1</fullName>
    </recommendedName>
    <alternativeName>
        <fullName evidence="5">PAX transactivation activation domain-interacting protein</fullName>
    </alternativeName>
</protein>
<organism evidence="8 9">
    <name type="scientific">Elysia crispata</name>
    <name type="common">lettuce slug</name>
    <dbReference type="NCBI Taxonomy" id="231223"/>
    <lineage>
        <taxon>Eukaryota</taxon>
        <taxon>Metazoa</taxon>
        <taxon>Spiralia</taxon>
        <taxon>Lophotrochozoa</taxon>
        <taxon>Mollusca</taxon>
        <taxon>Gastropoda</taxon>
        <taxon>Heterobranchia</taxon>
        <taxon>Euthyneura</taxon>
        <taxon>Panpulmonata</taxon>
        <taxon>Sacoglossa</taxon>
        <taxon>Placobranchoidea</taxon>
        <taxon>Plakobranchidae</taxon>
        <taxon>Elysia</taxon>
    </lineage>
</organism>
<comment type="caution">
    <text evidence="8">The sequence shown here is derived from an EMBL/GenBank/DDBJ whole genome shotgun (WGS) entry which is preliminary data.</text>
</comment>
<evidence type="ECO:0000256" key="3">
    <source>
        <dbReference type="ARBA" id="ARBA00023242"/>
    </source>
</evidence>
<dbReference type="PANTHER" id="PTHR23196:SF1">
    <property type="entry name" value="PAX-INTERACTING PROTEIN 1"/>
    <property type="match status" value="1"/>
</dbReference>
<feature type="compositionally biased region" description="Polar residues" evidence="6">
    <location>
        <begin position="1551"/>
        <end position="1560"/>
    </location>
</feature>
<evidence type="ECO:0000256" key="4">
    <source>
        <dbReference type="ARBA" id="ARBA00023858"/>
    </source>
</evidence>
<proteinExistence type="predicted"/>
<dbReference type="SUPFAM" id="SSF52113">
    <property type="entry name" value="BRCT domain"/>
    <property type="match status" value="5"/>
</dbReference>
<dbReference type="CDD" id="cd18440">
    <property type="entry name" value="BRCT_PAXIP1_rpt6"/>
    <property type="match status" value="1"/>
</dbReference>
<feature type="region of interest" description="Disordered" evidence="6">
    <location>
        <begin position="1551"/>
        <end position="1573"/>
    </location>
</feature>
<dbReference type="PROSITE" id="PS50172">
    <property type="entry name" value="BRCT"/>
    <property type="match status" value="6"/>
</dbReference>
<name>A0AAE0Y0U6_9GAST</name>
<dbReference type="PANTHER" id="PTHR23196">
    <property type="entry name" value="PAX TRANSCRIPTION ACTIVATION DOMAIN INTERACTING PROTEIN"/>
    <property type="match status" value="1"/>
</dbReference>
<dbReference type="CDD" id="cd17710">
    <property type="entry name" value="BRCT_PAXIP1_rpt2"/>
    <property type="match status" value="1"/>
</dbReference>
<evidence type="ECO:0000256" key="2">
    <source>
        <dbReference type="ARBA" id="ARBA00022763"/>
    </source>
</evidence>
<feature type="domain" description="BRCT" evidence="7">
    <location>
        <begin position="1435"/>
        <end position="1491"/>
    </location>
</feature>
<feature type="domain" description="BRCT" evidence="7">
    <location>
        <begin position="1684"/>
        <end position="1777"/>
    </location>
</feature>
<evidence type="ECO:0000256" key="6">
    <source>
        <dbReference type="SAM" id="MobiDB-lite"/>
    </source>
</evidence>
<evidence type="ECO:0000256" key="1">
    <source>
        <dbReference type="ARBA" id="ARBA00004123"/>
    </source>
</evidence>
<accession>A0AAE0Y0U6</accession>
<dbReference type="EMBL" id="JAWDGP010007236">
    <property type="protein sequence ID" value="KAK3727717.1"/>
    <property type="molecule type" value="Genomic_DNA"/>
</dbReference>
<feature type="region of interest" description="Disordered" evidence="6">
    <location>
        <begin position="1126"/>
        <end position="1149"/>
    </location>
</feature>
<dbReference type="Pfam" id="PF16589">
    <property type="entry name" value="BRCT_2"/>
    <property type="match status" value="1"/>
</dbReference>
<dbReference type="GO" id="GO:0006974">
    <property type="term" value="P:DNA damage response"/>
    <property type="evidence" value="ECO:0007669"/>
    <property type="project" value="UniProtKB-KW"/>
</dbReference>
<sequence>MVEEDHSDPKQNAIFKGVTYYIVGDIGSEMAAECDQQDVFPGQYFDSFEDFKSLLCKRHDIINEKLVIGKSSISVKAANAKLKKDFRFKEELVYTHVTYRCVHEGKFSSTGSSKQSTSLKNGCPVTIKLRADKNLNKLQVVSANLQHNHVIPAKKDGVYAVDRKLNTKEREDVKKLIDLGAPVRKIQNYISTSYDKQVKTKDLHNLRQRADHQNKSVEEQVWEVLESMVAEDPGAHFSIFSESGKISVLFFQTAYMKKMLNSYPDVLYIDSTYCLNLYGYPVVVFMIVDGDNVGHCVGSACVRDEKMMTLSVLFGEFVCKNEGVKVKTVVVDKDASEIGAVRQTMPECNVVLCRFHAAKTLMEAVRKYCGRGEQEEVTQVVRRMMMCAKEEEFFNCFNLIPNGLFKTYLEKNWLPVSNTWANYKTKEILTWGNKTNNFVERHNRALKTVGHSKMGIPAFIRSLLAYHKSTEKQVRRKFQELQLRSKVFRPQFEAAKEILSASYAKLTPFACEEIKKQLNKLHGQVVAYDADSKTLAVSNNGPLANVPERYLKERLLRCFEGEEESDGGVVSAEIDVISASRERSEWEKRMTLKEACRELVAVGVRCGQLVFEKCMRTVRKLIAMWREDKDVKIEDVLEFADDMVEMERNVQFQKRVGLGVGVDDVVEETEEEDGINFEAEVISQEGITVGEEDLIDEVGGDNKIGDALECPEMERGIVRVEEVLQEMETVGGDDVRVGLNQETKRVVEVDVTVNEAMPQERETVGGDDVGVGLRHEMEAPGVNFSFLQTTAEIHSFGDRVSICYGDKKNSFGKFERAKTKGRPRGAGVTCNRKRKQTVCRPMSKGKRLKTVGAMKEDICGVCGKEELDKDLCEGGSLMEWIDCDIIALLDQYGGKRDPYLSEMVSHVIADSPASDDYSEAKELFELPIVTKDWVILSGRLFSGVVACPWQLESEDVLPIWGMIVYHGGRCQLTLDKTVTHLITSLLEGAKYESAKAHSETVKIVTPDWVCVCVAKNEKQDEEIYHPELVEYPKPKSPTPEPEPEPELEQEIDMEVAHTVPGERDGIGTTQFSTLESIDIPVNQMHRQHVLSPGRVTPKQFQQSIEERLELQRPDTPSAKEALARKISSRIQEKASSEPTTPERPSFPSPVLHRSLSPGSATMGPASANLRFSPSSLPGLGLGLQPRSAATVDPSNIRNTLRNITNRSTTPTNMQFRPSMPNAFPKVGGSVGIPPRGPPPEYPFPNRGSNMSLTPGATPLTSSHPSLGVGVSTNNAVSASPVVATMPSSATSAPSPMAAAGQSPSGSVYFGHDPKENVHPGLCLLGCVFCIVDYQNIIGNNEVSVWKKVIEQYGGQLESSYCHRVTHVLCANQKSEVFKMALKEGKRIVSAFWLNDCLMQKKMVPPWQALHLPLSFNSEKPGFNQRISVTNFDGEERERLKQMIQAIGAKYTGYMTHHNSALICKKSGGMKFEKAKEWRIAVVNVQWLSDLVLGNMDALRLPVHVRYLQVGQGREFHMDLARVTHLMGGWKTPVRIHKDTWKKFAPTLLSLNGQENSNSHGPSPPKRQKVDTQSTCIETNSNKPRILFTLYPASVVTQLQSMVKQLGGTVVTNPRHCTHLVCPSIARTIKFFVAINKCRHVVIKDWLEDSFAQKSFLDETTYALKDSKGEAALDLKLADSLKKAQTKPLFQGLTFYITPSVLPPVCELVSIIESAGGNIVKKRPPVKQILASVDEQGLSKIVIITCLNDLHLTQDLRSRKIPIFNAEFVLTGVMRQEVDYNTFRIKTS</sequence>
<dbReference type="InterPro" id="IPR048325">
    <property type="entry name" value="ZSWIM3_N"/>
</dbReference>
<dbReference type="Pfam" id="PF21599">
    <property type="entry name" value="ZSWIM3_N"/>
    <property type="match status" value="1"/>
</dbReference>
<dbReference type="Proteomes" id="UP001283361">
    <property type="component" value="Unassembled WGS sequence"/>
</dbReference>
<feature type="domain" description="BRCT" evidence="7">
    <location>
        <begin position="884"/>
        <end position="934"/>
    </location>
</feature>
<dbReference type="Pfam" id="PF00533">
    <property type="entry name" value="BRCT"/>
    <property type="match status" value="1"/>
</dbReference>
<dbReference type="Pfam" id="PF16770">
    <property type="entry name" value="RTT107_BRCT_5"/>
    <property type="match status" value="1"/>
</dbReference>
<dbReference type="CDD" id="cd17730">
    <property type="entry name" value="BRCT_PAXIP1_rpt4"/>
    <property type="match status" value="1"/>
</dbReference>
<evidence type="ECO:0000313" key="9">
    <source>
        <dbReference type="Proteomes" id="UP001283361"/>
    </source>
</evidence>
<dbReference type="CDD" id="cd17712">
    <property type="entry name" value="BRCT_PAXIP1_rpt5"/>
    <property type="match status" value="1"/>
</dbReference>
<dbReference type="Gene3D" id="3.40.50.10190">
    <property type="entry name" value="BRCT domain"/>
    <property type="match status" value="6"/>
</dbReference>
<dbReference type="Pfam" id="PF21056">
    <property type="entry name" value="ZSWIM1-3_RNaseH-like"/>
    <property type="match status" value="1"/>
</dbReference>
<feature type="domain" description="BRCT" evidence="7">
    <location>
        <begin position="1597"/>
        <end position="1663"/>
    </location>
</feature>
<dbReference type="SMART" id="SM00292">
    <property type="entry name" value="BRCT"/>
    <property type="match status" value="5"/>
</dbReference>
<dbReference type="Pfam" id="PF12738">
    <property type="entry name" value="PTCB-BRCT"/>
    <property type="match status" value="2"/>
</dbReference>
<evidence type="ECO:0000256" key="5">
    <source>
        <dbReference type="ARBA" id="ARBA00030146"/>
    </source>
</evidence>